<feature type="region of interest" description="Disordered" evidence="1">
    <location>
        <begin position="326"/>
        <end position="357"/>
    </location>
</feature>
<proteinExistence type="predicted"/>
<accession>A0A7K1UGY1</accession>
<gene>
    <name evidence="2" type="ORF">GNZ21_05065</name>
</gene>
<comment type="caution">
    <text evidence="2">The sequence shown here is derived from an EMBL/GenBank/DDBJ whole genome shotgun (WGS) entry which is preliminary data.</text>
</comment>
<reference evidence="2 3" key="1">
    <citation type="submission" date="2019-12" db="EMBL/GenBank/DDBJ databases">
        <title>Nesterenkonia muleiensis sp. nov., a novel actinobacterium isolated from sap of Populus euphratica.</title>
        <authorList>
            <person name="Wang R."/>
        </authorList>
    </citation>
    <scope>NUCLEOTIDE SEQUENCE [LARGE SCALE GENOMIC DNA]</scope>
    <source>
        <strain evidence="2 3">F10</strain>
    </source>
</reference>
<evidence type="ECO:0000256" key="1">
    <source>
        <dbReference type="SAM" id="MobiDB-lite"/>
    </source>
</evidence>
<organism evidence="2 3">
    <name type="scientific">Nesterenkonia alkaliphila</name>
    <dbReference type="NCBI Taxonomy" id="1463631"/>
    <lineage>
        <taxon>Bacteria</taxon>
        <taxon>Bacillati</taxon>
        <taxon>Actinomycetota</taxon>
        <taxon>Actinomycetes</taxon>
        <taxon>Micrococcales</taxon>
        <taxon>Micrococcaceae</taxon>
        <taxon>Nesterenkonia</taxon>
    </lineage>
</organism>
<keyword evidence="3" id="KW-1185">Reference proteome</keyword>
<name>A0A7K1UGY1_9MICC</name>
<protein>
    <submittedName>
        <fullName evidence="2">Uncharacterized protein</fullName>
    </submittedName>
</protein>
<dbReference type="Proteomes" id="UP000460157">
    <property type="component" value="Unassembled WGS sequence"/>
</dbReference>
<dbReference type="AlphaFoldDB" id="A0A7K1UGY1"/>
<evidence type="ECO:0000313" key="2">
    <source>
        <dbReference type="EMBL" id="MVT25737.1"/>
    </source>
</evidence>
<sequence>MAASLMSAWERAEKSMKHADQQIIAQRQLIQEESWRAWDQGKNPIQREAAEHRLRQMMSLRVHLNSAADLYYQAGHQFDQIAESPAHSGQDQQLAARLAERMHGRVTYLIELNKAHEKAGLQTAPSWHALDRDLHERLPKIRAEVQESVPGKVTKAASLESLAKLTPPAPEEWTDPTAQLPQVQAYAEALERLREINMAANPWEVNEPHPGAGIAAEINQRMDPMQQGLSRSWKTLTHKAYAQAPPAIKKYITHDETFKDPLLSEARAAAARFHPEAASDTVDRAAQLRGIPPLPVAYTPEQLGYQVSHDVAFDRQLDALKAAEKRVQQQETQAQLRMNAPGVGTSAAGPSAGPEIS</sequence>
<dbReference type="EMBL" id="WRPM01000031">
    <property type="protein sequence ID" value="MVT25737.1"/>
    <property type="molecule type" value="Genomic_DNA"/>
</dbReference>
<dbReference type="RefSeq" id="WP_157321944.1">
    <property type="nucleotide sequence ID" value="NZ_BMFX01000007.1"/>
</dbReference>
<evidence type="ECO:0000313" key="3">
    <source>
        <dbReference type="Proteomes" id="UP000460157"/>
    </source>
</evidence>